<dbReference type="Pfam" id="PF00004">
    <property type="entry name" value="AAA"/>
    <property type="match status" value="1"/>
</dbReference>
<evidence type="ECO:0000256" key="4">
    <source>
        <dbReference type="ARBA" id="ARBA00022840"/>
    </source>
</evidence>
<dbReference type="Gene3D" id="3.40.50.300">
    <property type="entry name" value="P-loop containing nucleotide triphosphate hydrolases"/>
    <property type="match status" value="1"/>
</dbReference>
<keyword evidence="3" id="KW-0496">Mitochondrion</keyword>
<proteinExistence type="predicted"/>
<dbReference type="Pfam" id="PF17862">
    <property type="entry name" value="AAA_lid_3"/>
    <property type="match status" value="1"/>
</dbReference>
<dbReference type="InterPro" id="IPR003959">
    <property type="entry name" value="ATPase_AAA_core"/>
</dbReference>
<feature type="compositionally biased region" description="Polar residues" evidence="5">
    <location>
        <begin position="722"/>
        <end position="731"/>
    </location>
</feature>
<feature type="compositionally biased region" description="Basic and acidic residues" evidence="5">
    <location>
        <begin position="704"/>
        <end position="721"/>
    </location>
</feature>
<dbReference type="GO" id="GO:0005741">
    <property type="term" value="C:mitochondrial outer membrane"/>
    <property type="evidence" value="ECO:0007669"/>
    <property type="project" value="UniProtKB-SubCell"/>
</dbReference>
<comment type="caution">
    <text evidence="7">The sequence shown here is derived from an EMBL/GenBank/DDBJ whole genome shotgun (WGS) entry which is preliminary data.</text>
</comment>
<dbReference type="GO" id="GO:0005524">
    <property type="term" value="F:ATP binding"/>
    <property type="evidence" value="ECO:0007669"/>
    <property type="project" value="UniProtKB-KW"/>
</dbReference>
<dbReference type="InterPro" id="IPR027417">
    <property type="entry name" value="P-loop_NTPase"/>
</dbReference>
<dbReference type="SUPFAM" id="SSF52540">
    <property type="entry name" value="P-loop containing nucleoside triphosphate hydrolases"/>
    <property type="match status" value="1"/>
</dbReference>
<keyword evidence="3" id="KW-0472">Membrane</keyword>
<evidence type="ECO:0000256" key="3">
    <source>
        <dbReference type="ARBA" id="ARBA00022787"/>
    </source>
</evidence>
<dbReference type="InterPro" id="IPR003593">
    <property type="entry name" value="AAA+_ATPase"/>
</dbReference>
<dbReference type="PANTHER" id="PTHR45644:SF56">
    <property type="entry name" value="AAA ATPASE, PUTATIVE (AFU_ORTHOLOGUE AFUA_2G12920)-RELATED"/>
    <property type="match status" value="1"/>
</dbReference>
<feature type="compositionally biased region" description="Polar residues" evidence="5">
    <location>
        <begin position="1"/>
        <end position="23"/>
    </location>
</feature>
<feature type="domain" description="AAA+ ATPase" evidence="6">
    <location>
        <begin position="507"/>
        <end position="643"/>
    </location>
</feature>
<accession>A0A2S7XXG3</accession>
<feature type="region of interest" description="Disordered" evidence="5">
    <location>
        <begin position="1"/>
        <end position="24"/>
    </location>
</feature>
<dbReference type="Proteomes" id="UP000237441">
    <property type="component" value="Unassembled WGS sequence"/>
</dbReference>
<dbReference type="Gene3D" id="1.10.8.60">
    <property type="match status" value="1"/>
</dbReference>
<dbReference type="AlphaFoldDB" id="A0A2S7XXG3"/>
<evidence type="ECO:0000313" key="8">
    <source>
        <dbReference type="Proteomes" id="UP000237441"/>
    </source>
</evidence>
<dbReference type="EMBL" id="JRHA01000001">
    <property type="protein sequence ID" value="PQK08494.1"/>
    <property type="molecule type" value="Genomic_DNA"/>
</dbReference>
<evidence type="ECO:0000259" key="6">
    <source>
        <dbReference type="SMART" id="SM00382"/>
    </source>
</evidence>
<keyword evidence="4" id="KW-0067">ATP-binding</keyword>
<sequence length="883" mass="97666">MASNPDTDPVQTADSSGQNNDSSALEIPEYSIPSWFVSDNVKTAAQLSATEPKLVFSELPNNKNCPGRQDGAFTVCRQTFLSVRDTLASCLVRDADGEFPTYNIGAILSYLEDEIDQRSPMFAEYLDALAKELGAALVTLTLHDFQALAAAFEDQTPAETRRALLKVEEDAPTSSSCYRTYPAHRLVLRYFSKSSKAITDGGRWRHTFAAILNAQDGYTNGGRLDQSHETRTSTTSIDQPLIVHIADSHEFQGKINGDFVFARLRDCVVKAREAGKPVILVISGCSGYYVLRKSGVVSSAVFTIRCVGVPVTAEPAQKPDGINSTDFVNKLKFLLRWGSRQFFDSEILLPRTRWTFDHAITSCNVRLDDELLDSMAAQIKGRALGGRKLTFEDIEQVVSQALISTETERKGFKAEEQESDTESASDVSDDDQDSGSETDVHEPSRKFKTDKYESQLLSSVIKVEELQDTKYEDVILNGDIKEMMRQLVQLSKMKIEAKSKHLLSCAQISGALLYGPPGTGKTHLSRAIANSMGSSMLALDSAALQCKYVGETEKYIRAAFSLARKLKPCIIFLDEVDALFYRRASSDRSWQRAALTQFLQEMDGLGAGQPGAPFVLVATNRPGDLDTAFLRRLPQKIYFELPDTAARAQILRVLLNEDDLGPDVDIDELAALTDGCSGSDLKSVCAEAALLWVLEMSQKDAKEAAQRAEAEAEAEALRLTRTDSSAETGTSPAAEEPTSRDGTMGDASNLDSENVIAGSEAMNKARPEGEAGGEGHEMDVDETGDAPKNETVAGKSKRLAKELRKEERRKEREKRKMEREIKRQKIEQEREEQEKIEALYTERLSKVCLTKALFEKALQRMRPAVSKESVRDMERFAQLFSNK</sequence>
<feature type="region of interest" description="Disordered" evidence="5">
    <location>
        <begin position="408"/>
        <end position="447"/>
    </location>
</feature>
<feature type="compositionally biased region" description="Basic and acidic residues" evidence="5">
    <location>
        <begin position="763"/>
        <end position="778"/>
    </location>
</feature>
<feature type="compositionally biased region" description="Basic and acidic residues" evidence="5">
    <location>
        <begin position="438"/>
        <end position="447"/>
    </location>
</feature>
<dbReference type="InterPro" id="IPR051701">
    <property type="entry name" value="Mito_OM_Translocase_MSP1"/>
</dbReference>
<dbReference type="GO" id="GO:0016887">
    <property type="term" value="F:ATP hydrolysis activity"/>
    <property type="evidence" value="ECO:0007669"/>
    <property type="project" value="InterPro"/>
</dbReference>
<dbReference type="OrthoDB" id="39734at2759"/>
<comment type="subcellular location">
    <subcellularLocation>
        <location evidence="1">Mitochondrion outer membrane</location>
        <topology evidence="1">Single-pass membrane protein</topology>
    </subcellularLocation>
</comment>
<protein>
    <recommendedName>
        <fullName evidence="6">AAA+ ATPase domain-containing protein</fullName>
    </recommendedName>
</protein>
<keyword evidence="3" id="KW-1000">Mitochondrion outer membrane</keyword>
<reference evidence="7 8" key="1">
    <citation type="submission" date="2016-07" db="EMBL/GenBank/DDBJ databases">
        <title>Comparative genomics of the entomopathogenic fungus Beauveria bassiana.</title>
        <authorList>
            <person name="Valero Jimenez C.A."/>
            <person name="Zwaan B.J."/>
            <person name="Van Kan J.A."/>
            <person name="Takken W."/>
            <person name="Debets A.J."/>
            <person name="Schoustra S.E."/>
            <person name="Koenraadt C.J."/>
        </authorList>
    </citation>
    <scope>NUCLEOTIDE SEQUENCE [LARGE SCALE GENOMIC DNA]</scope>
    <source>
        <strain evidence="7 8">ARSEF 8028</strain>
    </source>
</reference>
<dbReference type="InterPro" id="IPR041569">
    <property type="entry name" value="AAA_lid_3"/>
</dbReference>
<evidence type="ECO:0000313" key="7">
    <source>
        <dbReference type="EMBL" id="PQK08494.1"/>
    </source>
</evidence>
<dbReference type="PANTHER" id="PTHR45644">
    <property type="entry name" value="AAA ATPASE, PUTATIVE (AFU_ORTHOLOGUE AFUA_2G12920)-RELATED-RELATED"/>
    <property type="match status" value="1"/>
</dbReference>
<name>A0A2S7XXG3_BEABA</name>
<keyword evidence="2" id="KW-0547">Nucleotide-binding</keyword>
<gene>
    <name evidence="7" type="ORF">BB8028_0001g05680</name>
</gene>
<evidence type="ECO:0000256" key="1">
    <source>
        <dbReference type="ARBA" id="ARBA00004572"/>
    </source>
</evidence>
<feature type="region of interest" description="Disordered" evidence="5">
    <location>
        <begin position="704"/>
        <end position="833"/>
    </location>
</feature>
<evidence type="ECO:0000256" key="2">
    <source>
        <dbReference type="ARBA" id="ARBA00022741"/>
    </source>
</evidence>
<organism evidence="7 8">
    <name type="scientific">Beauveria bassiana</name>
    <name type="common">White muscardine disease fungus</name>
    <name type="synonym">Tritirachium shiotae</name>
    <dbReference type="NCBI Taxonomy" id="176275"/>
    <lineage>
        <taxon>Eukaryota</taxon>
        <taxon>Fungi</taxon>
        <taxon>Dikarya</taxon>
        <taxon>Ascomycota</taxon>
        <taxon>Pezizomycotina</taxon>
        <taxon>Sordariomycetes</taxon>
        <taxon>Hypocreomycetidae</taxon>
        <taxon>Hypocreales</taxon>
        <taxon>Cordycipitaceae</taxon>
        <taxon>Beauveria</taxon>
    </lineage>
</organism>
<dbReference type="SMART" id="SM00382">
    <property type="entry name" value="AAA"/>
    <property type="match status" value="1"/>
</dbReference>
<evidence type="ECO:0000256" key="5">
    <source>
        <dbReference type="SAM" id="MobiDB-lite"/>
    </source>
</evidence>
<feature type="compositionally biased region" description="Acidic residues" evidence="5">
    <location>
        <begin position="417"/>
        <end position="436"/>
    </location>
</feature>
<feature type="compositionally biased region" description="Basic and acidic residues" evidence="5">
    <location>
        <begin position="799"/>
        <end position="833"/>
    </location>
</feature>